<feature type="compositionally biased region" description="Basic and acidic residues" evidence="1">
    <location>
        <begin position="113"/>
        <end position="128"/>
    </location>
</feature>
<gene>
    <name evidence="2" type="ORF">TWF718_003639</name>
</gene>
<keyword evidence="3" id="KW-1185">Reference proteome</keyword>
<accession>A0AAN8MRB6</accession>
<reference evidence="2 3" key="1">
    <citation type="submission" date="2019-10" db="EMBL/GenBank/DDBJ databases">
        <authorList>
            <person name="Palmer J.M."/>
        </authorList>
    </citation>
    <scope>NUCLEOTIDE SEQUENCE [LARGE SCALE GENOMIC DNA]</scope>
    <source>
        <strain evidence="2 3">TWF718</strain>
    </source>
</reference>
<proteinExistence type="predicted"/>
<comment type="caution">
    <text evidence="2">The sequence shown here is derived from an EMBL/GenBank/DDBJ whole genome shotgun (WGS) entry which is preliminary data.</text>
</comment>
<evidence type="ECO:0000313" key="2">
    <source>
        <dbReference type="EMBL" id="KAK6350448.1"/>
    </source>
</evidence>
<feature type="compositionally biased region" description="Gly residues" evidence="1">
    <location>
        <begin position="350"/>
        <end position="359"/>
    </location>
</feature>
<dbReference type="Proteomes" id="UP001313282">
    <property type="component" value="Unassembled WGS sequence"/>
</dbReference>
<feature type="region of interest" description="Disordered" evidence="1">
    <location>
        <begin position="332"/>
        <end position="359"/>
    </location>
</feature>
<feature type="region of interest" description="Disordered" evidence="1">
    <location>
        <begin position="70"/>
        <end position="140"/>
    </location>
</feature>
<evidence type="ECO:0000256" key="1">
    <source>
        <dbReference type="SAM" id="MobiDB-lite"/>
    </source>
</evidence>
<name>A0AAN8MRB6_9PEZI</name>
<organism evidence="2 3">
    <name type="scientific">Orbilia javanica</name>
    <dbReference type="NCBI Taxonomy" id="47235"/>
    <lineage>
        <taxon>Eukaryota</taxon>
        <taxon>Fungi</taxon>
        <taxon>Dikarya</taxon>
        <taxon>Ascomycota</taxon>
        <taxon>Pezizomycotina</taxon>
        <taxon>Orbiliomycetes</taxon>
        <taxon>Orbiliales</taxon>
        <taxon>Orbiliaceae</taxon>
        <taxon>Orbilia</taxon>
    </lineage>
</organism>
<feature type="compositionally biased region" description="Polar residues" evidence="1">
    <location>
        <begin position="86"/>
        <end position="111"/>
    </location>
</feature>
<dbReference type="EMBL" id="JAVHNR010000002">
    <property type="protein sequence ID" value="KAK6350448.1"/>
    <property type="molecule type" value="Genomic_DNA"/>
</dbReference>
<protein>
    <submittedName>
        <fullName evidence="2">Uncharacterized protein</fullName>
    </submittedName>
</protein>
<sequence length="359" mass="40692">MRPARVNKSLRYIIEAFKHMLVQFDEVRWALRREMRNTCPELVPKLRSGESNRGLPIVILTEEEIDSVRFPDKAGRPGGQVEILEGSQQGSGAQLQDTRPQEQNGGTQLQDVDTERQEMRSDMEDVGRRQGTGGEVPFPQAQRPLYEDWVRKILDEWGCDDMMDIEIISRTISEVVHYAEAARTATLDFFVWFDHFSGFETGVVGHTPSENLRRLARQLEGARINMIPGRPIEEATVTYDSITRRRVLVTFYNLTKRLETFFFAIGQLEGDIELLSSVQEFLRTVSEWELPHVTQDNKIMALFEGMKVWYDCWRKPLLKMLGAVTSALGPPPDPSPARWVAHPAPDGGPLNNGGGGNPV</sequence>
<dbReference type="AlphaFoldDB" id="A0AAN8MRB6"/>
<evidence type="ECO:0000313" key="3">
    <source>
        <dbReference type="Proteomes" id="UP001313282"/>
    </source>
</evidence>